<organism evidence="9 10">
    <name type="scientific">Paenibacillus athensensis</name>
    <dbReference type="NCBI Taxonomy" id="1967502"/>
    <lineage>
        <taxon>Bacteria</taxon>
        <taxon>Bacillati</taxon>
        <taxon>Bacillota</taxon>
        <taxon>Bacilli</taxon>
        <taxon>Bacillales</taxon>
        <taxon>Paenibacillaceae</taxon>
        <taxon>Paenibacillus</taxon>
    </lineage>
</organism>
<evidence type="ECO:0000256" key="2">
    <source>
        <dbReference type="ARBA" id="ARBA00012438"/>
    </source>
</evidence>
<reference evidence="9 10" key="1">
    <citation type="submission" date="2017-03" db="EMBL/GenBank/DDBJ databases">
        <title>Isolation of Levoglucosan Utilizing Bacteria.</title>
        <authorList>
            <person name="Arya A.S."/>
        </authorList>
    </citation>
    <scope>NUCLEOTIDE SEQUENCE [LARGE SCALE GENOMIC DNA]</scope>
    <source>
        <strain evidence="9 10">MEC069</strain>
    </source>
</reference>
<evidence type="ECO:0000259" key="8">
    <source>
        <dbReference type="Pfam" id="PF07730"/>
    </source>
</evidence>
<comment type="caution">
    <text evidence="9">The sequence shown here is derived from an EMBL/GenBank/DDBJ whole genome shotgun (WGS) entry which is preliminary data.</text>
</comment>
<feature type="transmembrane region" description="Helical" evidence="6">
    <location>
        <begin position="238"/>
        <end position="257"/>
    </location>
</feature>
<name>A0A4Y8PPJ3_9BACL</name>
<keyword evidence="6" id="KW-1133">Transmembrane helix</keyword>
<dbReference type="InterPro" id="IPR036890">
    <property type="entry name" value="HATPase_C_sf"/>
</dbReference>
<feature type="transmembrane region" description="Helical" evidence="6">
    <location>
        <begin position="139"/>
        <end position="157"/>
    </location>
</feature>
<evidence type="ECO:0000256" key="6">
    <source>
        <dbReference type="SAM" id="Phobius"/>
    </source>
</evidence>
<feature type="transmembrane region" description="Helical" evidence="6">
    <location>
        <begin position="202"/>
        <end position="226"/>
    </location>
</feature>
<evidence type="ECO:0000313" key="9">
    <source>
        <dbReference type="EMBL" id="TFE82685.1"/>
    </source>
</evidence>
<dbReference type="Gene3D" id="3.30.565.10">
    <property type="entry name" value="Histidine kinase-like ATPase, C-terminal domain"/>
    <property type="match status" value="1"/>
</dbReference>
<dbReference type="InterPro" id="IPR003594">
    <property type="entry name" value="HATPase_dom"/>
</dbReference>
<dbReference type="OrthoDB" id="9781904at2"/>
<feature type="domain" description="Histidine kinase/HSP90-like ATPase" evidence="7">
    <location>
        <begin position="673"/>
        <end position="814"/>
    </location>
</feature>
<protein>
    <recommendedName>
        <fullName evidence="2">histidine kinase</fullName>
        <ecNumber evidence="2">2.7.13.3</ecNumber>
    </recommendedName>
</protein>
<keyword evidence="5" id="KW-0902">Two-component regulatory system</keyword>
<proteinExistence type="predicted"/>
<evidence type="ECO:0000256" key="4">
    <source>
        <dbReference type="ARBA" id="ARBA00022777"/>
    </source>
</evidence>
<keyword evidence="3" id="KW-0808">Transferase</keyword>
<evidence type="ECO:0000313" key="10">
    <source>
        <dbReference type="Proteomes" id="UP000298246"/>
    </source>
</evidence>
<evidence type="ECO:0000256" key="3">
    <source>
        <dbReference type="ARBA" id="ARBA00022679"/>
    </source>
</evidence>
<keyword evidence="4" id="KW-0418">Kinase</keyword>
<feature type="transmembrane region" description="Helical" evidence="6">
    <location>
        <begin position="365"/>
        <end position="383"/>
    </location>
</feature>
<feature type="transmembrane region" description="Helical" evidence="6">
    <location>
        <begin position="169"/>
        <end position="190"/>
    </location>
</feature>
<feature type="transmembrane region" description="Helical" evidence="6">
    <location>
        <begin position="302"/>
        <end position="319"/>
    </location>
</feature>
<dbReference type="GO" id="GO:0000155">
    <property type="term" value="F:phosphorelay sensor kinase activity"/>
    <property type="evidence" value="ECO:0007669"/>
    <property type="project" value="InterPro"/>
</dbReference>
<comment type="catalytic activity">
    <reaction evidence="1">
        <text>ATP + protein L-histidine = ADP + protein N-phospho-L-histidine.</text>
        <dbReference type="EC" id="2.7.13.3"/>
    </reaction>
</comment>
<evidence type="ECO:0000259" key="7">
    <source>
        <dbReference type="Pfam" id="PF02518"/>
    </source>
</evidence>
<dbReference type="EC" id="2.7.13.3" evidence="2"/>
<dbReference type="AlphaFoldDB" id="A0A4Y8PPJ3"/>
<dbReference type="InterPro" id="IPR050482">
    <property type="entry name" value="Sensor_HK_TwoCompSys"/>
</dbReference>
<gene>
    <name evidence="9" type="ORF">B5M42_24655</name>
</gene>
<dbReference type="GO" id="GO:0016020">
    <property type="term" value="C:membrane"/>
    <property type="evidence" value="ECO:0007669"/>
    <property type="project" value="InterPro"/>
</dbReference>
<dbReference type="Proteomes" id="UP000298246">
    <property type="component" value="Unassembled WGS sequence"/>
</dbReference>
<sequence>MMKKSGTALVLVVVLLAQIWCLYVMMRDPFIGINVIQNEQQQWVIKELDQEGIGQNLSVKNGDILKKIDGVPADEFPTVRKWHSVERAQTMVVSRDGHEFTVLINSKSSVTFDLLPLFQELIWLLMAGLLHFKMNRTASARLLALVFLCGSLIWVSLGGSIRGEAISKIIITTCMLALPVVFTHFLIVFFRERSSVRLPVRWLPYAYTFMLLMALSKVVYFIPSYAFFVYQFSNKSTLFFFSSGFAYCITLLIVVYSKYRHKDAYIKHVVRNLGLVLLLSFIPMIGFSFIPQIITGHGIKTLYTSLLALVFPMYFAYLISSNQIYNIGLVLRRFAFAALVAIVPSAALTGLYALLFRSDNDLKHLLFIFVSSGFLISLILYGVEYVTTRLESFFFPKKYLLNTALKQLADKLGAISSYRDLKEHVLTDIVEMLELEGAAIVFQYSPDLSESIRWGHLDEEAYLAPLHSPLRHTAYSVFDIQRQAEYSSFLVLGAKKNNATLAKEERQWLRLVVSYLAVSLENLHLIRKQAAKLKQLSAQLPEAHAAEDMHWFRKLMFELQEEERLRIASDLHDTTMQDLFFLKQRFSAIADKYAWNTEDRGQIRSIVNFVEMINVGLRQSCFDLNPYLLKESGLVETLELYVDKEQQTGPFTIAFAAHQRSVIENQLELPVKKHLFRIVQELIQHARKHTPATEVRLGLSAEGGACRLVYEDDGTEADGLLALAAGGARPDGTAPERIVRGEDWATRDGLAEAADGAAAANAQAAGNGGAGEDAGAGGHGLAQLQSRVLHLGGRLEVRPAAGGGVTMTVLIPMKEAAAG</sequence>
<dbReference type="PANTHER" id="PTHR24421:SF60">
    <property type="entry name" value="SENSOR HISTIDINE KINASE COMP"/>
    <property type="match status" value="1"/>
</dbReference>
<feature type="transmembrane region" description="Helical" evidence="6">
    <location>
        <begin position="331"/>
        <end position="353"/>
    </location>
</feature>
<accession>A0A4Y8PPJ3</accession>
<dbReference type="EMBL" id="MYFO01000073">
    <property type="protein sequence ID" value="TFE82685.1"/>
    <property type="molecule type" value="Genomic_DNA"/>
</dbReference>
<dbReference type="PANTHER" id="PTHR24421">
    <property type="entry name" value="NITRATE/NITRITE SENSOR PROTEIN NARX-RELATED"/>
    <property type="match status" value="1"/>
</dbReference>
<keyword evidence="6" id="KW-0472">Membrane</keyword>
<dbReference type="Pfam" id="PF02518">
    <property type="entry name" value="HATPase_c"/>
    <property type="match status" value="1"/>
</dbReference>
<dbReference type="InterPro" id="IPR011712">
    <property type="entry name" value="Sig_transdc_His_kin_sub3_dim/P"/>
</dbReference>
<dbReference type="SUPFAM" id="SSF55874">
    <property type="entry name" value="ATPase domain of HSP90 chaperone/DNA topoisomerase II/histidine kinase"/>
    <property type="match status" value="1"/>
</dbReference>
<evidence type="ECO:0000256" key="5">
    <source>
        <dbReference type="ARBA" id="ARBA00023012"/>
    </source>
</evidence>
<dbReference type="Gene3D" id="1.20.5.1930">
    <property type="match status" value="1"/>
</dbReference>
<feature type="transmembrane region" description="Helical" evidence="6">
    <location>
        <begin position="269"/>
        <end position="290"/>
    </location>
</feature>
<keyword evidence="6" id="KW-0812">Transmembrane</keyword>
<feature type="transmembrane region" description="Helical" evidence="6">
    <location>
        <begin position="114"/>
        <end position="132"/>
    </location>
</feature>
<dbReference type="Pfam" id="PF07730">
    <property type="entry name" value="HisKA_3"/>
    <property type="match status" value="1"/>
</dbReference>
<evidence type="ECO:0000256" key="1">
    <source>
        <dbReference type="ARBA" id="ARBA00000085"/>
    </source>
</evidence>
<keyword evidence="10" id="KW-1185">Reference proteome</keyword>
<dbReference type="GO" id="GO:0046983">
    <property type="term" value="F:protein dimerization activity"/>
    <property type="evidence" value="ECO:0007669"/>
    <property type="project" value="InterPro"/>
</dbReference>
<feature type="domain" description="Signal transduction histidine kinase subgroup 3 dimerisation and phosphoacceptor" evidence="8">
    <location>
        <begin position="563"/>
        <end position="624"/>
    </location>
</feature>